<keyword evidence="1" id="KW-1133">Transmembrane helix</keyword>
<evidence type="ECO:0000313" key="2">
    <source>
        <dbReference type="EMBL" id="KAF9472650.1"/>
    </source>
</evidence>
<protein>
    <submittedName>
        <fullName evidence="2">Uncharacterized protein</fullName>
    </submittedName>
</protein>
<organism evidence="2 3">
    <name type="scientific">Pholiota conissans</name>
    <dbReference type="NCBI Taxonomy" id="109636"/>
    <lineage>
        <taxon>Eukaryota</taxon>
        <taxon>Fungi</taxon>
        <taxon>Dikarya</taxon>
        <taxon>Basidiomycota</taxon>
        <taxon>Agaricomycotina</taxon>
        <taxon>Agaricomycetes</taxon>
        <taxon>Agaricomycetidae</taxon>
        <taxon>Agaricales</taxon>
        <taxon>Agaricineae</taxon>
        <taxon>Strophariaceae</taxon>
        <taxon>Pholiota</taxon>
    </lineage>
</organism>
<evidence type="ECO:0000313" key="3">
    <source>
        <dbReference type="Proteomes" id="UP000807469"/>
    </source>
</evidence>
<keyword evidence="1" id="KW-0472">Membrane</keyword>
<evidence type="ECO:0000256" key="1">
    <source>
        <dbReference type="SAM" id="Phobius"/>
    </source>
</evidence>
<dbReference type="EMBL" id="MU155512">
    <property type="protein sequence ID" value="KAF9472650.1"/>
    <property type="molecule type" value="Genomic_DNA"/>
</dbReference>
<dbReference type="AlphaFoldDB" id="A0A9P5YQ38"/>
<proteinExistence type="predicted"/>
<reference evidence="2" key="1">
    <citation type="submission" date="2020-11" db="EMBL/GenBank/DDBJ databases">
        <authorList>
            <consortium name="DOE Joint Genome Institute"/>
            <person name="Ahrendt S."/>
            <person name="Riley R."/>
            <person name="Andreopoulos W."/>
            <person name="Labutti K."/>
            <person name="Pangilinan J."/>
            <person name="Ruiz-Duenas F.J."/>
            <person name="Barrasa J.M."/>
            <person name="Sanchez-Garcia M."/>
            <person name="Camarero S."/>
            <person name="Miyauchi S."/>
            <person name="Serrano A."/>
            <person name="Linde D."/>
            <person name="Babiker R."/>
            <person name="Drula E."/>
            <person name="Ayuso-Fernandez I."/>
            <person name="Pacheco R."/>
            <person name="Padilla G."/>
            <person name="Ferreira P."/>
            <person name="Barriuso J."/>
            <person name="Kellner H."/>
            <person name="Castanera R."/>
            <person name="Alfaro M."/>
            <person name="Ramirez L."/>
            <person name="Pisabarro A.G."/>
            <person name="Kuo A."/>
            <person name="Tritt A."/>
            <person name="Lipzen A."/>
            <person name="He G."/>
            <person name="Yan M."/>
            <person name="Ng V."/>
            <person name="Cullen D."/>
            <person name="Martin F."/>
            <person name="Rosso M.-N."/>
            <person name="Henrissat B."/>
            <person name="Hibbett D."/>
            <person name="Martinez A.T."/>
            <person name="Grigoriev I.V."/>
        </authorList>
    </citation>
    <scope>NUCLEOTIDE SEQUENCE</scope>
    <source>
        <strain evidence="2">CIRM-BRFM 674</strain>
    </source>
</reference>
<feature type="transmembrane region" description="Helical" evidence="1">
    <location>
        <begin position="12"/>
        <end position="33"/>
    </location>
</feature>
<accession>A0A9P5YQ38</accession>
<name>A0A9P5YQ38_9AGAR</name>
<gene>
    <name evidence="2" type="ORF">BDN70DRAFT_446577</name>
</gene>
<keyword evidence="1" id="KW-0812">Transmembrane</keyword>
<keyword evidence="3" id="KW-1185">Reference proteome</keyword>
<sequence>MITEDGTSNFSLLYFFQCGLLWVIVLVQANRWYNCCRPSDTYSLHRDRARLLRNLPLFELRACMHPR</sequence>
<dbReference type="Proteomes" id="UP000807469">
    <property type="component" value="Unassembled WGS sequence"/>
</dbReference>
<comment type="caution">
    <text evidence="2">The sequence shown here is derived from an EMBL/GenBank/DDBJ whole genome shotgun (WGS) entry which is preliminary data.</text>
</comment>